<dbReference type="EMBL" id="ML734558">
    <property type="protein sequence ID" value="KAB8251771.1"/>
    <property type="molecule type" value="Genomic_DNA"/>
</dbReference>
<protein>
    <submittedName>
        <fullName evidence="1">Uncharacterized protein</fullName>
    </submittedName>
</protein>
<gene>
    <name evidence="1" type="ORF">BDV35DRAFT_295467</name>
</gene>
<reference evidence="1" key="1">
    <citation type="submission" date="2019-04" db="EMBL/GenBank/DDBJ databases">
        <title>Friends and foes A comparative genomics study of 23 Aspergillus species from section Flavi.</title>
        <authorList>
            <consortium name="DOE Joint Genome Institute"/>
            <person name="Kjaerbolling I."/>
            <person name="Vesth T."/>
            <person name="Frisvad J.C."/>
            <person name="Nybo J.L."/>
            <person name="Theobald S."/>
            <person name="Kildgaard S."/>
            <person name="Isbrandt T."/>
            <person name="Kuo A."/>
            <person name="Sato A."/>
            <person name="Lyhne E.K."/>
            <person name="Kogle M.E."/>
            <person name="Wiebenga A."/>
            <person name="Kun R.S."/>
            <person name="Lubbers R.J."/>
            <person name="Makela M.R."/>
            <person name="Barry K."/>
            <person name="Chovatia M."/>
            <person name="Clum A."/>
            <person name="Daum C."/>
            <person name="Haridas S."/>
            <person name="He G."/>
            <person name="LaButti K."/>
            <person name="Lipzen A."/>
            <person name="Mondo S."/>
            <person name="Riley R."/>
            <person name="Salamov A."/>
            <person name="Simmons B.A."/>
            <person name="Magnuson J.K."/>
            <person name="Henrissat B."/>
            <person name="Mortensen U.H."/>
            <person name="Larsen T.O."/>
            <person name="Devries R.P."/>
            <person name="Grigoriev I.V."/>
            <person name="Machida M."/>
            <person name="Baker S.E."/>
            <person name="Andersen M.R."/>
        </authorList>
    </citation>
    <scope>NUCLEOTIDE SEQUENCE [LARGE SCALE GENOMIC DNA]</scope>
    <source>
        <strain evidence="1">CBS 121.62</strain>
    </source>
</reference>
<proteinExistence type="predicted"/>
<organism evidence="1">
    <name type="scientific">Aspergillus flavus</name>
    <dbReference type="NCBI Taxonomy" id="5059"/>
    <lineage>
        <taxon>Eukaryota</taxon>
        <taxon>Fungi</taxon>
        <taxon>Dikarya</taxon>
        <taxon>Ascomycota</taxon>
        <taxon>Pezizomycotina</taxon>
        <taxon>Eurotiomycetes</taxon>
        <taxon>Eurotiomycetidae</taxon>
        <taxon>Eurotiales</taxon>
        <taxon>Aspergillaceae</taxon>
        <taxon>Aspergillus</taxon>
        <taxon>Aspergillus subgen. Circumdati</taxon>
    </lineage>
</organism>
<evidence type="ECO:0000313" key="1">
    <source>
        <dbReference type="EMBL" id="KAB8251771.1"/>
    </source>
</evidence>
<dbReference type="InterPro" id="IPR008922">
    <property type="entry name" value="Di-copper_centre_dom_sf"/>
</dbReference>
<dbReference type="Gene3D" id="1.10.1280.10">
    <property type="entry name" value="Di-copper center containing domain from catechol oxidase"/>
    <property type="match status" value="1"/>
</dbReference>
<accession>A0A5N6HB83</accession>
<dbReference type="Proteomes" id="UP000325434">
    <property type="component" value="Unassembled WGS sequence"/>
</dbReference>
<dbReference type="AlphaFoldDB" id="A0A5N6HB83"/>
<name>A0A5N6HB83_ASPFL</name>
<sequence length="119" mass="14272">MERLRILAIWQYLNPDKWFDDRVEGDPKPTDPLLPFHKDSQRSFNSSNDTQHWERLGYIYPELFGTTSIELKAELYELYGRTLTKLKDPEERVPGIGGDNFQDYIINIQYDRYVLITWR</sequence>